<dbReference type="STRING" id="886738.Nlim_1546"/>
<dbReference type="Pfam" id="PF06348">
    <property type="entry name" value="DUF1059"/>
    <property type="match status" value="1"/>
</dbReference>
<organism evidence="1">
    <name type="scientific">Candidatus Nitrosarchaeum limnium SFB1</name>
    <dbReference type="NCBI Taxonomy" id="886738"/>
    <lineage>
        <taxon>Archaea</taxon>
        <taxon>Nitrososphaerota</taxon>
        <taxon>Nitrososphaeria</taxon>
        <taxon>Nitrosopumilales</taxon>
        <taxon>Nitrosopumilaceae</taxon>
        <taxon>Nitrosarchaeum</taxon>
    </lineage>
</organism>
<gene>
    <name evidence="1" type="ORF">Nlim_1546</name>
</gene>
<dbReference type="AlphaFoldDB" id="F3KM17"/>
<evidence type="ECO:0000313" key="1">
    <source>
        <dbReference type="EMBL" id="EGG41536.1"/>
    </source>
</evidence>
<reference evidence="1" key="1">
    <citation type="journal article" date="2011" name="PLoS ONE">
        <title>Genome of a low-salinity ammonia-oxidizing archaeon determined by single-cell and metagenomic analysis.</title>
        <authorList>
            <person name="Blainey P.C."/>
            <person name="Mosier A.C."/>
            <person name="Potanina A."/>
            <person name="Francis C.A."/>
            <person name="Quake S.R."/>
        </authorList>
    </citation>
    <scope>NUCLEOTIDE SEQUENCE [LARGE SCALE GENOMIC DNA]</scope>
    <source>
        <strain evidence="1">SFB1</strain>
    </source>
</reference>
<proteinExistence type="predicted"/>
<sequence>MIFIGSIIFEKRMTLKLRCEDYGFECDFVLEGAKNIGLLEKLREHFAEEHGIDYTTEAITQMIVNRGHSLESIRKE</sequence>
<dbReference type="EMBL" id="AEGP01000051">
    <property type="protein sequence ID" value="EGG41536.1"/>
    <property type="molecule type" value="Genomic_DNA"/>
</dbReference>
<name>F3KM17_9ARCH</name>
<evidence type="ECO:0008006" key="2">
    <source>
        <dbReference type="Google" id="ProtNLM"/>
    </source>
</evidence>
<dbReference type="HOGENOM" id="CLU_198695_0_0_2"/>
<dbReference type="Proteomes" id="UP000004348">
    <property type="component" value="Chromosome"/>
</dbReference>
<comment type="caution">
    <text evidence="1">The sequence shown here is derived from an EMBL/GenBank/DDBJ whole genome shotgun (WGS) entry which is preliminary data.</text>
</comment>
<protein>
    <recommendedName>
        <fullName evidence="2">DUF1059 domain-containing protein</fullName>
    </recommendedName>
</protein>
<accession>F3KM17</accession>
<dbReference type="InterPro" id="IPR009409">
    <property type="entry name" value="DUF1059"/>
</dbReference>